<evidence type="ECO:0000313" key="7">
    <source>
        <dbReference type="EMBL" id="MDT3767876.1"/>
    </source>
</evidence>
<sequence length="404" mass="43446">MNKTRPPLLRTRRTDLNRPKPWIAGVVSGLSIHLGVSVKSLRLIFTLLGITGAGVMLYLWLWLGLPSTGSLAPDPSQRIAKPPVEQLKQKRVSTSRLALMVGGAFLLVAFITGVGPLLGLQLVSGRNAAILAILAGLMLIWTQSEHVRAWRKNPQAAVLVGLGLLLLLSGTVGLVNVSASRSELLFGMGVGVVIILALVLAFLPPWVKMNRELTDTSVARAKETQRADIAAHLHDSVLQTLTLIKTHADEPARVRGLALEQERALRSWLYTGRAKPGDSTQQLLRSEVEKIETTYGCEVELVQVSDAKPTSGYLAAVSAAAEAVKNAVRHGKPPISVYCEISSDSMAVYVRDRGAGFDLETVPADRHGVRESIIGRVQRAGGRASLRTLTPGTEVNISMPKEAA</sequence>
<keyword evidence="4" id="KW-1133">Transmembrane helix</keyword>
<dbReference type="InterPro" id="IPR007168">
    <property type="entry name" value="Phageshock_PspC_N"/>
</dbReference>
<dbReference type="EMBL" id="JASXSX010000002">
    <property type="protein sequence ID" value="MDT3767876.1"/>
    <property type="molecule type" value="Genomic_DNA"/>
</dbReference>
<evidence type="ECO:0000256" key="4">
    <source>
        <dbReference type="SAM" id="Phobius"/>
    </source>
</evidence>
<protein>
    <submittedName>
        <fullName evidence="7">ATP-binding protein</fullName>
    </submittedName>
</protein>
<accession>A0ABU3IBX0</accession>
<feature type="domain" description="Phage shock protein PspC N-terminal" evidence="5">
    <location>
        <begin position="20"/>
        <end position="67"/>
    </location>
</feature>
<dbReference type="GO" id="GO:0005524">
    <property type="term" value="F:ATP binding"/>
    <property type="evidence" value="ECO:0007669"/>
    <property type="project" value="UniProtKB-KW"/>
</dbReference>
<gene>
    <name evidence="7" type="ORF">QS713_07360</name>
</gene>
<comment type="caution">
    <text evidence="7">The sequence shown here is derived from an EMBL/GenBank/DDBJ whole genome shotgun (WGS) entry which is preliminary data.</text>
</comment>
<keyword evidence="7" id="KW-0067">ATP-binding</keyword>
<keyword evidence="8" id="KW-1185">Reference proteome</keyword>
<feature type="transmembrane region" description="Helical" evidence="4">
    <location>
        <begin position="124"/>
        <end position="144"/>
    </location>
</feature>
<evidence type="ECO:0000259" key="6">
    <source>
        <dbReference type="Pfam" id="PF13581"/>
    </source>
</evidence>
<feature type="domain" description="Histidine kinase/HSP90-like ATPase" evidence="6">
    <location>
        <begin position="284"/>
        <end position="367"/>
    </location>
</feature>
<dbReference type="InterPro" id="IPR036890">
    <property type="entry name" value="HATPase_C_sf"/>
</dbReference>
<dbReference type="PANTHER" id="PTHR24421">
    <property type="entry name" value="NITRATE/NITRITE SENSOR PROTEIN NARX-RELATED"/>
    <property type="match status" value="1"/>
</dbReference>
<evidence type="ECO:0000259" key="5">
    <source>
        <dbReference type="Pfam" id="PF04024"/>
    </source>
</evidence>
<keyword evidence="3" id="KW-0902">Two-component regulatory system</keyword>
<proteinExistence type="predicted"/>
<name>A0ABU3IBX0_9ACTO</name>
<dbReference type="InterPro" id="IPR050482">
    <property type="entry name" value="Sensor_HK_TwoCompSys"/>
</dbReference>
<feature type="transmembrane region" description="Helical" evidence="4">
    <location>
        <begin position="156"/>
        <end position="178"/>
    </location>
</feature>
<dbReference type="Gene3D" id="3.30.565.10">
    <property type="entry name" value="Histidine kinase-like ATPase, C-terminal domain"/>
    <property type="match status" value="1"/>
</dbReference>
<keyword evidence="7" id="KW-0547">Nucleotide-binding</keyword>
<organism evidence="7 8">
    <name type="scientific">Gleimia hominis</name>
    <dbReference type="NCBI Taxonomy" id="595468"/>
    <lineage>
        <taxon>Bacteria</taxon>
        <taxon>Bacillati</taxon>
        <taxon>Actinomycetota</taxon>
        <taxon>Actinomycetes</taxon>
        <taxon>Actinomycetales</taxon>
        <taxon>Actinomycetaceae</taxon>
        <taxon>Gleimia</taxon>
    </lineage>
</organism>
<reference evidence="7 8" key="1">
    <citation type="submission" date="2023-06" db="EMBL/GenBank/DDBJ databases">
        <title>Draft genome sequence of Gleimia hominis type strain CCUG 57540T.</title>
        <authorList>
            <person name="Salva-Serra F."/>
            <person name="Cardew S."/>
            <person name="Jensie Markopoulos S."/>
            <person name="Ohlen M."/>
            <person name="Inganas E."/>
            <person name="Svensson-Stadler L."/>
            <person name="Moore E.R.B."/>
        </authorList>
    </citation>
    <scope>NUCLEOTIDE SEQUENCE [LARGE SCALE GENOMIC DNA]</scope>
    <source>
        <strain evidence="7 8">CCUG 57540</strain>
    </source>
</reference>
<dbReference type="Proteomes" id="UP001247542">
    <property type="component" value="Unassembled WGS sequence"/>
</dbReference>
<keyword evidence="4" id="KW-0472">Membrane</keyword>
<dbReference type="Pfam" id="PF04024">
    <property type="entry name" value="PspC"/>
    <property type="match status" value="1"/>
</dbReference>
<evidence type="ECO:0000256" key="1">
    <source>
        <dbReference type="ARBA" id="ARBA00022679"/>
    </source>
</evidence>
<evidence type="ECO:0000313" key="8">
    <source>
        <dbReference type="Proteomes" id="UP001247542"/>
    </source>
</evidence>
<dbReference type="SUPFAM" id="SSF55874">
    <property type="entry name" value="ATPase domain of HSP90 chaperone/DNA topoisomerase II/histidine kinase"/>
    <property type="match status" value="1"/>
</dbReference>
<evidence type="ECO:0000256" key="2">
    <source>
        <dbReference type="ARBA" id="ARBA00022777"/>
    </source>
</evidence>
<dbReference type="Pfam" id="PF13581">
    <property type="entry name" value="HATPase_c_2"/>
    <property type="match status" value="1"/>
</dbReference>
<dbReference type="PANTHER" id="PTHR24421:SF61">
    <property type="entry name" value="OXYGEN SENSOR HISTIDINE KINASE NREB"/>
    <property type="match status" value="1"/>
</dbReference>
<dbReference type="RefSeq" id="WP_313274014.1">
    <property type="nucleotide sequence ID" value="NZ_JASXSX010000002.1"/>
</dbReference>
<feature type="transmembrane region" description="Helical" evidence="4">
    <location>
        <begin position="97"/>
        <end position="118"/>
    </location>
</feature>
<evidence type="ECO:0000256" key="3">
    <source>
        <dbReference type="ARBA" id="ARBA00023012"/>
    </source>
</evidence>
<dbReference type="InterPro" id="IPR003594">
    <property type="entry name" value="HATPase_dom"/>
</dbReference>
<feature type="transmembrane region" description="Helical" evidence="4">
    <location>
        <begin position="44"/>
        <end position="63"/>
    </location>
</feature>
<keyword evidence="4" id="KW-0812">Transmembrane</keyword>
<keyword evidence="1" id="KW-0808">Transferase</keyword>
<keyword evidence="2" id="KW-0418">Kinase</keyword>
<feature type="transmembrane region" description="Helical" evidence="4">
    <location>
        <begin position="184"/>
        <end position="203"/>
    </location>
</feature>